<keyword evidence="1" id="KW-1133">Transmembrane helix</keyword>
<evidence type="ECO:0000256" key="1">
    <source>
        <dbReference type="SAM" id="Phobius"/>
    </source>
</evidence>
<protein>
    <submittedName>
        <fullName evidence="2">Uncharacterized protein</fullName>
    </submittedName>
</protein>
<feature type="transmembrane region" description="Helical" evidence="1">
    <location>
        <begin position="63"/>
        <end position="83"/>
    </location>
</feature>
<dbReference type="RefSeq" id="WP_319831160.1">
    <property type="nucleotide sequence ID" value="NZ_CP138858.1"/>
</dbReference>
<gene>
    <name evidence="2" type="ORF">SH580_12305</name>
</gene>
<sequence>MKTFRFTVPEPQLTKHEKEGRKKKESLGHSDYIRAFIVFWILAWVFSFALGVILPHIPIENTLVIITFFLAILASSYVSFFLATRHFLVSRLKVDQGGVINSESLRSST</sequence>
<evidence type="ECO:0000313" key="2">
    <source>
        <dbReference type="EMBL" id="WPJ94216.1"/>
    </source>
</evidence>
<accession>A0ABZ0RFN1</accession>
<keyword evidence="1" id="KW-0812">Transmembrane</keyword>
<keyword evidence="3" id="KW-1185">Reference proteome</keyword>
<organism evidence="2 3">
    <name type="scientific">Coraliomargarita algicola</name>
    <dbReference type="NCBI Taxonomy" id="3092156"/>
    <lineage>
        <taxon>Bacteria</taxon>
        <taxon>Pseudomonadati</taxon>
        <taxon>Verrucomicrobiota</taxon>
        <taxon>Opitutia</taxon>
        <taxon>Puniceicoccales</taxon>
        <taxon>Coraliomargaritaceae</taxon>
        <taxon>Coraliomargarita</taxon>
    </lineage>
</organism>
<keyword evidence="1" id="KW-0472">Membrane</keyword>
<dbReference type="EMBL" id="CP138858">
    <property type="protein sequence ID" value="WPJ94216.1"/>
    <property type="molecule type" value="Genomic_DNA"/>
</dbReference>
<proteinExistence type="predicted"/>
<feature type="transmembrane region" description="Helical" evidence="1">
    <location>
        <begin position="32"/>
        <end position="57"/>
    </location>
</feature>
<name>A0ABZ0RFN1_9BACT</name>
<evidence type="ECO:0000313" key="3">
    <source>
        <dbReference type="Proteomes" id="UP001324993"/>
    </source>
</evidence>
<dbReference type="Proteomes" id="UP001324993">
    <property type="component" value="Chromosome"/>
</dbReference>
<reference evidence="2 3" key="1">
    <citation type="submission" date="2023-11" db="EMBL/GenBank/DDBJ databases">
        <title>Coraliomargarita sp. nov., isolated from marine algae.</title>
        <authorList>
            <person name="Lee J.K."/>
            <person name="Baek J.H."/>
            <person name="Kim J.M."/>
            <person name="Choi D.G."/>
            <person name="Jeon C.O."/>
        </authorList>
    </citation>
    <scope>NUCLEOTIDE SEQUENCE [LARGE SCALE GENOMIC DNA]</scope>
    <source>
        <strain evidence="2 3">J2-16</strain>
    </source>
</reference>